<reference evidence="2 3" key="1">
    <citation type="journal article" date="2019" name="Nat. Ecol. Evol.">
        <title>Megaphylogeny resolves global patterns of mushroom evolution.</title>
        <authorList>
            <person name="Varga T."/>
            <person name="Krizsan K."/>
            <person name="Foldi C."/>
            <person name="Dima B."/>
            <person name="Sanchez-Garcia M."/>
            <person name="Sanchez-Ramirez S."/>
            <person name="Szollosi G.J."/>
            <person name="Szarkandi J.G."/>
            <person name="Papp V."/>
            <person name="Albert L."/>
            <person name="Andreopoulos W."/>
            <person name="Angelini C."/>
            <person name="Antonin V."/>
            <person name="Barry K.W."/>
            <person name="Bougher N.L."/>
            <person name="Buchanan P."/>
            <person name="Buyck B."/>
            <person name="Bense V."/>
            <person name="Catcheside P."/>
            <person name="Chovatia M."/>
            <person name="Cooper J."/>
            <person name="Damon W."/>
            <person name="Desjardin D."/>
            <person name="Finy P."/>
            <person name="Geml J."/>
            <person name="Haridas S."/>
            <person name="Hughes K."/>
            <person name="Justo A."/>
            <person name="Karasinski D."/>
            <person name="Kautmanova I."/>
            <person name="Kiss B."/>
            <person name="Kocsube S."/>
            <person name="Kotiranta H."/>
            <person name="LaButti K.M."/>
            <person name="Lechner B.E."/>
            <person name="Liimatainen K."/>
            <person name="Lipzen A."/>
            <person name="Lukacs Z."/>
            <person name="Mihaltcheva S."/>
            <person name="Morgado L.N."/>
            <person name="Niskanen T."/>
            <person name="Noordeloos M.E."/>
            <person name="Ohm R.A."/>
            <person name="Ortiz-Santana B."/>
            <person name="Ovrebo C."/>
            <person name="Racz N."/>
            <person name="Riley R."/>
            <person name="Savchenko A."/>
            <person name="Shiryaev A."/>
            <person name="Soop K."/>
            <person name="Spirin V."/>
            <person name="Szebenyi C."/>
            <person name="Tomsovsky M."/>
            <person name="Tulloss R.E."/>
            <person name="Uehling J."/>
            <person name="Grigoriev I.V."/>
            <person name="Vagvolgyi C."/>
            <person name="Papp T."/>
            <person name="Martin F.M."/>
            <person name="Miettinen O."/>
            <person name="Hibbett D.S."/>
            <person name="Nagy L.G."/>
        </authorList>
    </citation>
    <scope>NUCLEOTIDE SEQUENCE [LARGE SCALE GENOMIC DNA]</scope>
    <source>
        <strain evidence="2 3">CBS 962.96</strain>
    </source>
</reference>
<keyword evidence="1" id="KW-0472">Membrane</keyword>
<dbReference type="EMBL" id="ML179446">
    <property type="protein sequence ID" value="THU87543.1"/>
    <property type="molecule type" value="Genomic_DNA"/>
</dbReference>
<keyword evidence="3" id="KW-1185">Reference proteome</keyword>
<dbReference type="Proteomes" id="UP000297245">
    <property type="component" value="Unassembled WGS sequence"/>
</dbReference>
<sequence>MGNLNTFFFSSQLFGLGGLIIMMLTGALNCSWRHPTWFNFCITWSFSCISYWTPIDLCASLPTLFRPSYNDIHCPYFDYGVQHSSSSECVPDNQIPKKIFRKSMDHHGDVMLVPLIVGSQDPETVQWRSADRPYCNMGNNLPTIISYLTIVSMAVIGVVLEFFIFQDIRRIRNAVKATDRSSSNEKGSPWHLAMAIRIFIFSVYLVVGIVLGIILTIETSRGNSTSAKGMDASLASLPFAVVLIFGTQRDLILTWTNGIQAFIGLVQRNGRILIGKI</sequence>
<feature type="transmembrane region" description="Helical" evidence="1">
    <location>
        <begin position="194"/>
        <end position="217"/>
    </location>
</feature>
<gene>
    <name evidence="2" type="ORF">K435DRAFT_804240</name>
</gene>
<keyword evidence="1" id="KW-1133">Transmembrane helix</keyword>
<keyword evidence="1" id="KW-0812">Transmembrane</keyword>
<evidence type="ECO:0000256" key="1">
    <source>
        <dbReference type="SAM" id="Phobius"/>
    </source>
</evidence>
<evidence type="ECO:0000313" key="2">
    <source>
        <dbReference type="EMBL" id="THU87543.1"/>
    </source>
</evidence>
<feature type="transmembrane region" description="Helical" evidence="1">
    <location>
        <begin position="6"/>
        <end position="25"/>
    </location>
</feature>
<feature type="transmembrane region" description="Helical" evidence="1">
    <location>
        <begin position="144"/>
        <end position="165"/>
    </location>
</feature>
<proteinExistence type="predicted"/>
<name>A0A4S8LFQ7_DENBC</name>
<accession>A0A4S8LFQ7</accession>
<evidence type="ECO:0000313" key="3">
    <source>
        <dbReference type="Proteomes" id="UP000297245"/>
    </source>
</evidence>
<dbReference type="AlphaFoldDB" id="A0A4S8LFQ7"/>
<organism evidence="2 3">
    <name type="scientific">Dendrothele bispora (strain CBS 962.96)</name>
    <dbReference type="NCBI Taxonomy" id="1314807"/>
    <lineage>
        <taxon>Eukaryota</taxon>
        <taxon>Fungi</taxon>
        <taxon>Dikarya</taxon>
        <taxon>Basidiomycota</taxon>
        <taxon>Agaricomycotina</taxon>
        <taxon>Agaricomycetes</taxon>
        <taxon>Agaricomycetidae</taxon>
        <taxon>Agaricales</taxon>
        <taxon>Agaricales incertae sedis</taxon>
        <taxon>Dendrothele</taxon>
    </lineage>
</organism>
<protein>
    <submittedName>
        <fullName evidence="2">Uncharacterized protein</fullName>
    </submittedName>
</protein>